<dbReference type="PANTHER" id="PTHR36838">
    <property type="entry name" value="AUXIN EFFLUX CARRIER FAMILY PROTEIN"/>
    <property type="match status" value="1"/>
</dbReference>
<feature type="transmembrane region" description="Helical" evidence="8">
    <location>
        <begin position="164"/>
        <end position="184"/>
    </location>
</feature>
<dbReference type="InterPro" id="IPR038770">
    <property type="entry name" value="Na+/solute_symporter_sf"/>
</dbReference>
<sequence>MNFMSTFNQVFMLFALILIGYTANKKKLITQNLNKELSNIVLYITLPCLIIKSMQYEFSIQMLKSSIGIIIISIAMYLMSIVISFFVIKNMDVKGKVKDILQYLIIFPNVGFMGYPVISAIYGDSGVFYTALFNMPFNILVWSFGVMIMSRHSEESSDMNLKKIIVNPGMLAIIVGYTLFLLSIKIPTPIYNILNVLANTTTPMSMILVGSILAQSSINDALKNKYLLIVSCLRLLIIPCIVFFTLKNVFHLNGLLLGIPSIVSGMPSAANCAIFATKYDNDHILASQGIFITTLLSVITIPLIVFLMNSKI</sequence>
<feature type="transmembrane region" description="Helical" evidence="8">
    <location>
        <begin position="100"/>
        <end position="122"/>
    </location>
</feature>
<comment type="subcellular location">
    <subcellularLocation>
        <location evidence="1">Cell membrane</location>
        <topology evidence="1">Multi-pass membrane protein</topology>
    </subcellularLocation>
</comment>
<evidence type="ECO:0000256" key="8">
    <source>
        <dbReference type="SAM" id="Phobius"/>
    </source>
</evidence>
<dbReference type="Proteomes" id="UP001222800">
    <property type="component" value="Chromosome"/>
</dbReference>
<gene>
    <name evidence="9" type="ORF">P4S50_17010</name>
</gene>
<evidence type="ECO:0000313" key="10">
    <source>
        <dbReference type="Proteomes" id="UP001222800"/>
    </source>
</evidence>
<evidence type="ECO:0000256" key="7">
    <source>
        <dbReference type="ARBA" id="ARBA00023136"/>
    </source>
</evidence>
<feature type="transmembrane region" description="Helical" evidence="8">
    <location>
        <begin position="289"/>
        <end position="308"/>
    </location>
</feature>
<evidence type="ECO:0000313" key="9">
    <source>
        <dbReference type="EMBL" id="WFD10054.1"/>
    </source>
</evidence>
<evidence type="ECO:0000256" key="5">
    <source>
        <dbReference type="ARBA" id="ARBA00022692"/>
    </source>
</evidence>
<dbReference type="Gene3D" id="1.20.1530.20">
    <property type="match status" value="1"/>
</dbReference>
<dbReference type="RefSeq" id="WP_277732031.1">
    <property type="nucleotide sequence ID" value="NZ_CP120733.1"/>
</dbReference>
<keyword evidence="5 8" id="KW-0812">Transmembrane</keyword>
<evidence type="ECO:0000256" key="2">
    <source>
        <dbReference type="ARBA" id="ARBA00010145"/>
    </source>
</evidence>
<proteinExistence type="inferred from homology"/>
<evidence type="ECO:0000256" key="3">
    <source>
        <dbReference type="ARBA" id="ARBA00022448"/>
    </source>
</evidence>
<feature type="transmembrane region" description="Helical" evidence="8">
    <location>
        <begin position="36"/>
        <end position="55"/>
    </location>
</feature>
<dbReference type="PANTHER" id="PTHR36838:SF1">
    <property type="entry name" value="SLR1864 PROTEIN"/>
    <property type="match status" value="1"/>
</dbReference>
<evidence type="ECO:0000256" key="4">
    <source>
        <dbReference type="ARBA" id="ARBA00022475"/>
    </source>
</evidence>
<protein>
    <submittedName>
        <fullName evidence="9">AEC family transporter</fullName>
    </submittedName>
</protein>
<dbReference type="Pfam" id="PF03547">
    <property type="entry name" value="Mem_trans"/>
    <property type="match status" value="1"/>
</dbReference>
<reference evidence="9 10" key="1">
    <citation type="submission" date="2023-03" db="EMBL/GenBank/DDBJ databases">
        <title>Complete genome sequence of Tepidibacter sp. SWIR-1, isolated from a deep-sea hydrothermal vent.</title>
        <authorList>
            <person name="Li X."/>
        </authorList>
    </citation>
    <scope>NUCLEOTIDE SEQUENCE [LARGE SCALE GENOMIC DNA]</scope>
    <source>
        <strain evidence="9 10">SWIR-1</strain>
    </source>
</reference>
<dbReference type="EMBL" id="CP120733">
    <property type="protein sequence ID" value="WFD10054.1"/>
    <property type="molecule type" value="Genomic_DNA"/>
</dbReference>
<feature type="transmembrane region" description="Helical" evidence="8">
    <location>
        <begin position="128"/>
        <end position="152"/>
    </location>
</feature>
<keyword evidence="4" id="KW-1003">Cell membrane</keyword>
<evidence type="ECO:0000256" key="1">
    <source>
        <dbReference type="ARBA" id="ARBA00004651"/>
    </source>
</evidence>
<dbReference type="InterPro" id="IPR004776">
    <property type="entry name" value="Mem_transp_PIN-like"/>
</dbReference>
<keyword evidence="7 8" id="KW-0472">Membrane</keyword>
<feature type="transmembrane region" description="Helical" evidence="8">
    <location>
        <begin position="252"/>
        <end position="277"/>
    </location>
</feature>
<evidence type="ECO:0000256" key="6">
    <source>
        <dbReference type="ARBA" id="ARBA00022989"/>
    </source>
</evidence>
<accession>A0ABY8EEP0</accession>
<keyword evidence="6 8" id="KW-1133">Transmembrane helix</keyword>
<feature type="transmembrane region" description="Helical" evidence="8">
    <location>
        <begin position="190"/>
        <end position="214"/>
    </location>
</feature>
<comment type="similarity">
    <text evidence="2">Belongs to the auxin efflux carrier (TC 2.A.69) family.</text>
</comment>
<feature type="transmembrane region" description="Helical" evidence="8">
    <location>
        <begin position="226"/>
        <end position="246"/>
    </location>
</feature>
<feature type="transmembrane region" description="Helical" evidence="8">
    <location>
        <begin position="67"/>
        <end position="88"/>
    </location>
</feature>
<keyword evidence="3" id="KW-0813">Transport</keyword>
<keyword evidence="10" id="KW-1185">Reference proteome</keyword>
<feature type="transmembrane region" description="Helical" evidence="8">
    <location>
        <begin position="6"/>
        <end position="24"/>
    </location>
</feature>
<name>A0ABY8EEP0_9FIRM</name>
<organism evidence="9 10">
    <name type="scientific">Tepidibacter hydrothermalis</name>
    <dbReference type="NCBI Taxonomy" id="3036126"/>
    <lineage>
        <taxon>Bacteria</taxon>
        <taxon>Bacillati</taxon>
        <taxon>Bacillota</taxon>
        <taxon>Clostridia</taxon>
        <taxon>Peptostreptococcales</taxon>
        <taxon>Peptostreptococcaceae</taxon>
        <taxon>Tepidibacter</taxon>
    </lineage>
</organism>